<sequence length="120" mass="13454">MKGVIDEDLPRSFGAVIKFLGFEVFDVRDIGLRGKLDEDIFNFAVKNKAVLFSADLGFSNILSFPLGSHSGIVILRFPNEMSVEAANEISKKPLSKFSEEDFNGNLIIISPRGIRIRRHR</sequence>
<evidence type="ECO:0000313" key="2">
    <source>
        <dbReference type="EMBL" id="OGZ00532.1"/>
    </source>
</evidence>
<accession>A0A1G2CH44</accession>
<dbReference type="STRING" id="1798649.A3B13_01910"/>
<protein>
    <recommendedName>
        <fullName evidence="1">DUF5615 domain-containing protein</fullName>
    </recommendedName>
</protein>
<dbReference type="Proteomes" id="UP000176287">
    <property type="component" value="Unassembled WGS sequence"/>
</dbReference>
<dbReference type="AlphaFoldDB" id="A0A1G2CH44"/>
<dbReference type="InterPro" id="IPR041049">
    <property type="entry name" value="DUF5615"/>
</dbReference>
<evidence type="ECO:0000259" key="1">
    <source>
        <dbReference type="Pfam" id="PF18480"/>
    </source>
</evidence>
<dbReference type="EMBL" id="MHKZ01000018">
    <property type="protein sequence ID" value="OGZ00532.1"/>
    <property type="molecule type" value="Genomic_DNA"/>
</dbReference>
<name>A0A1G2CH44_9BACT</name>
<gene>
    <name evidence="2" type="ORF">A3B13_01910</name>
</gene>
<comment type="caution">
    <text evidence="2">The sequence shown here is derived from an EMBL/GenBank/DDBJ whole genome shotgun (WGS) entry which is preliminary data.</text>
</comment>
<organism evidence="2 3">
    <name type="scientific">Candidatus Liptonbacteria bacterium RIFCSPLOWO2_01_FULL_45_15</name>
    <dbReference type="NCBI Taxonomy" id="1798649"/>
    <lineage>
        <taxon>Bacteria</taxon>
        <taxon>Candidatus Liptoniibacteriota</taxon>
    </lineage>
</organism>
<reference evidence="2 3" key="1">
    <citation type="journal article" date="2016" name="Nat. Commun.">
        <title>Thousands of microbial genomes shed light on interconnected biogeochemical processes in an aquifer system.</title>
        <authorList>
            <person name="Anantharaman K."/>
            <person name="Brown C.T."/>
            <person name="Hug L.A."/>
            <person name="Sharon I."/>
            <person name="Castelle C.J."/>
            <person name="Probst A.J."/>
            <person name="Thomas B.C."/>
            <person name="Singh A."/>
            <person name="Wilkins M.J."/>
            <person name="Karaoz U."/>
            <person name="Brodie E.L."/>
            <person name="Williams K.H."/>
            <person name="Hubbard S.S."/>
            <person name="Banfield J.F."/>
        </authorList>
    </citation>
    <scope>NUCLEOTIDE SEQUENCE [LARGE SCALE GENOMIC DNA]</scope>
</reference>
<dbReference type="Pfam" id="PF18480">
    <property type="entry name" value="DUF5615"/>
    <property type="match status" value="1"/>
</dbReference>
<evidence type="ECO:0000313" key="3">
    <source>
        <dbReference type="Proteomes" id="UP000176287"/>
    </source>
</evidence>
<feature type="domain" description="DUF5615" evidence="1">
    <location>
        <begin position="1"/>
        <end position="110"/>
    </location>
</feature>
<proteinExistence type="predicted"/>